<evidence type="ECO:0000313" key="3">
    <source>
        <dbReference type="Proteomes" id="UP000784294"/>
    </source>
</evidence>
<feature type="compositionally biased region" description="Polar residues" evidence="1">
    <location>
        <begin position="74"/>
        <end position="85"/>
    </location>
</feature>
<organism evidence="2 3">
    <name type="scientific">Protopolystoma xenopodis</name>
    <dbReference type="NCBI Taxonomy" id="117903"/>
    <lineage>
        <taxon>Eukaryota</taxon>
        <taxon>Metazoa</taxon>
        <taxon>Spiralia</taxon>
        <taxon>Lophotrochozoa</taxon>
        <taxon>Platyhelminthes</taxon>
        <taxon>Monogenea</taxon>
        <taxon>Polyopisthocotylea</taxon>
        <taxon>Polystomatidea</taxon>
        <taxon>Polystomatidae</taxon>
        <taxon>Protopolystoma</taxon>
    </lineage>
</organism>
<dbReference type="AlphaFoldDB" id="A0A3S5CKG6"/>
<sequence length="93" mass="10450">MNAQLLTGEDSITGPSDRYLVIRLKQRDVMRNPDFCYPDLIQGQSTQSPILHFSVTYRHPQGLVEPGPEFVVNQPATESQSSFDWQETVGADP</sequence>
<gene>
    <name evidence="2" type="ORF">PXEA_LOCUS9207</name>
</gene>
<evidence type="ECO:0000313" key="2">
    <source>
        <dbReference type="EMBL" id="VEL15767.1"/>
    </source>
</evidence>
<keyword evidence="3" id="KW-1185">Reference proteome</keyword>
<dbReference type="EMBL" id="CAAALY010025852">
    <property type="protein sequence ID" value="VEL15767.1"/>
    <property type="molecule type" value="Genomic_DNA"/>
</dbReference>
<proteinExistence type="predicted"/>
<dbReference type="Proteomes" id="UP000784294">
    <property type="component" value="Unassembled WGS sequence"/>
</dbReference>
<feature type="region of interest" description="Disordered" evidence="1">
    <location>
        <begin position="72"/>
        <end position="93"/>
    </location>
</feature>
<reference evidence="2" key="1">
    <citation type="submission" date="2018-11" db="EMBL/GenBank/DDBJ databases">
        <authorList>
            <consortium name="Pathogen Informatics"/>
        </authorList>
    </citation>
    <scope>NUCLEOTIDE SEQUENCE</scope>
</reference>
<name>A0A3S5CKG6_9PLAT</name>
<comment type="caution">
    <text evidence="2">The sequence shown here is derived from an EMBL/GenBank/DDBJ whole genome shotgun (WGS) entry which is preliminary data.</text>
</comment>
<evidence type="ECO:0000256" key="1">
    <source>
        <dbReference type="SAM" id="MobiDB-lite"/>
    </source>
</evidence>
<accession>A0A3S5CKG6</accession>
<protein>
    <submittedName>
        <fullName evidence="2">Uncharacterized protein</fullName>
    </submittedName>
</protein>